<protein>
    <submittedName>
        <fullName evidence="6">LysR family transcriptional regulator</fullName>
    </submittedName>
</protein>
<dbReference type="PANTHER" id="PTHR30537">
    <property type="entry name" value="HTH-TYPE TRANSCRIPTIONAL REGULATOR"/>
    <property type="match status" value="1"/>
</dbReference>
<reference evidence="6" key="3">
    <citation type="submission" date="2022-12" db="EMBL/GenBank/DDBJ databases">
        <authorList>
            <person name="Sun Q."/>
            <person name="Kim S."/>
        </authorList>
    </citation>
    <scope>NUCLEOTIDE SEQUENCE</scope>
    <source>
        <strain evidence="6">KCTC 12343</strain>
    </source>
</reference>
<reference evidence="6" key="1">
    <citation type="journal article" date="2014" name="Int. J. Syst. Evol. Microbiol.">
        <title>Complete genome sequence of Corynebacterium casei LMG S-19264T (=DSM 44701T), isolated from a smear-ripened cheese.</title>
        <authorList>
            <consortium name="US DOE Joint Genome Institute (JGI-PGF)"/>
            <person name="Walter F."/>
            <person name="Albersmeier A."/>
            <person name="Kalinowski J."/>
            <person name="Ruckert C."/>
        </authorList>
    </citation>
    <scope>NUCLEOTIDE SEQUENCE</scope>
    <source>
        <strain evidence="6">KCTC 12343</strain>
    </source>
</reference>
<evidence type="ECO:0000313" key="6">
    <source>
        <dbReference type="EMBL" id="GGY61648.1"/>
    </source>
</evidence>
<evidence type="ECO:0000256" key="4">
    <source>
        <dbReference type="ARBA" id="ARBA00023163"/>
    </source>
</evidence>
<dbReference type="SUPFAM" id="SSF46785">
    <property type="entry name" value="Winged helix' DNA-binding domain"/>
    <property type="match status" value="1"/>
</dbReference>
<keyword evidence="4" id="KW-0804">Transcription</keyword>
<dbReference type="Pfam" id="PF00126">
    <property type="entry name" value="HTH_1"/>
    <property type="match status" value="1"/>
</dbReference>
<keyword evidence="8" id="KW-1185">Reference proteome</keyword>
<dbReference type="InterPro" id="IPR005119">
    <property type="entry name" value="LysR_subst-bd"/>
</dbReference>
<sequence>MAASLPLNALHVFCVVVREGGFRQGAHALHLTPGAVSRQIQALEAHLKLVLFERGAGSCATLTPAGHQLHERVGGNMAAISEVLTTGGRAPRQATILVDTSVTLAMHWLIPRLPAFRERYPHLQVRLRTADGDIAPSSPADVFLRRDSAELRGLPARSFMREHSVLVSGPGLVSSATLRKAADMAWLKDVPRIGARSRPDLWPGWSKAHGLDAAALRPTLEFDNTVLAIQAALQGLGALVVPEAFVSDMLGMNTLLRHSAAVDTGSYSFAIGRHQASAHATMFTEWLTERGAQSGP</sequence>
<dbReference type="Proteomes" id="UP000292307">
    <property type="component" value="Chromosome"/>
</dbReference>
<dbReference type="InterPro" id="IPR036390">
    <property type="entry name" value="WH_DNA-bd_sf"/>
</dbReference>
<dbReference type="PROSITE" id="PS50931">
    <property type="entry name" value="HTH_LYSR"/>
    <property type="match status" value="1"/>
</dbReference>
<gene>
    <name evidence="7" type="ORF">EYF70_25410</name>
    <name evidence="6" type="ORF">GCM10007387_50270</name>
</gene>
<dbReference type="Gene3D" id="3.40.190.10">
    <property type="entry name" value="Periplasmic binding protein-like II"/>
    <property type="match status" value="2"/>
</dbReference>
<evidence type="ECO:0000256" key="2">
    <source>
        <dbReference type="ARBA" id="ARBA00023015"/>
    </source>
</evidence>
<evidence type="ECO:0000313" key="9">
    <source>
        <dbReference type="Proteomes" id="UP000628442"/>
    </source>
</evidence>
<dbReference type="InterPro" id="IPR000847">
    <property type="entry name" value="LysR_HTH_N"/>
</dbReference>
<evidence type="ECO:0000259" key="5">
    <source>
        <dbReference type="PROSITE" id="PS50931"/>
    </source>
</evidence>
<organism evidence="6 9">
    <name type="scientific">Pseudoduganella albidiflava</name>
    <dbReference type="NCBI Taxonomy" id="321983"/>
    <lineage>
        <taxon>Bacteria</taxon>
        <taxon>Pseudomonadati</taxon>
        <taxon>Pseudomonadota</taxon>
        <taxon>Betaproteobacteria</taxon>
        <taxon>Burkholderiales</taxon>
        <taxon>Oxalobacteraceae</taxon>
        <taxon>Telluria group</taxon>
        <taxon>Pseudoduganella</taxon>
    </lineage>
</organism>
<proteinExistence type="inferred from homology"/>
<dbReference type="Gene3D" id="1.10.10.10">
    <property type="entry name" value="Winged helix-like DNA-binding domain superfamily/Winged helix DNA-binding domain"/>
    <property type="match status" value="1"/>
</dbReference>
<evidence type="ECO:0000256" key="3">
    <source>
        <dbReference type="ARBA" id="ARBA00023125"/>
    </source>
</evidence>
<dbReference type="Proteomes" id="UP000628442">
    <property type="component" value="Unassembled WGS sequence"/>
</dbReference>
<dbReference type="GO" id="GO:0043565">
    <property type="term" value="F:sequence-specific DNA binding"/>
    <property type="evidence" value="ECO:0007669"/>
    <property type="project" value="TreeGrafter"/>
</dbReference>
<name>A0A411X4H4_9BURK</name>
<dbReference type="AlphaFoldDB" id="A0A411X4H4"/>
<evidence type="ECO:0000313" key="8">
    <source>
        <dbReference type="Proteomes" id="UP000292307"/>
    </source>
</evidence>
<accession>A0A411X4H4</accession>
<dbReference type="InterPro" id="IPR036388">
    <property type="entry name" value="WH-like_DNA-bd_sf"/>
</dbReference>
<dbReference type="GO" id="GO:0006351">
    <property type="term" value="P:DNA-templated transcription"/>
    <property type="evidence" value="ECO:0007669"/>
    <property type="project" value="TreeGrafter"/>
</dbReference>
<feature type="domain" description="HTH lysR-type" evidence="5">
    <location>
        <begin position="5"/>
        <end position="61"/>
    </location>
</feature>
<comment type="similarity">
    <text evidence="1">Belongs to the LysR transcriptional regulatory family.</text>
</comment>
<dbReference type="EMBL" id="CP036401">
    <property type="protein sequence ID" value="QBI03782.1"/>
    <property type="molecule type" value="Genomic_DNA"/>
</dbReference>
<keyword evidence="3" id="KW-0238">DNA-binding</keyword>
<dbReference type="InterPro" id="IPR058163">
    <property type="entry name" value="LysR-type_TF_proteobact-type"/>
</dbReference>
<evidence type="ECO:0000256" key="1">
    <source>
        <dbReference type="ARBA" id="ARBA00009437"/>
    </source>
</evidence>
<dbReference type="OrthoDB" id="9178397at2"/>
<evidence type="ECO:0000313" key="7">
    <source>
        <dbReference type="EMBL" id="QBI03782.1"/>
    </source>
</evidence>
<dbReference type="PANTHER" id="PTHR30537:SF74">
    <property type="entry name" value="HTH-TYPE TRANSCRIPTIONAL REGULATOR TRPI"/>
    <property type="match status" value="1"/>
</dbReference>
<keyword evidence="2" id="KW-0805">Transcription regulation</keyword>
<dbReference type="GO" id="GO:0003700">
    <property type="term" value="F:DNA-binding transcription factor activity"/>
    <property type="evidence" value="ECO:0007669"/>
    <property type="project" value="InterPro"/>
</dbReference>
<dbReference type="RefSeq" id="WP_131147874.1">
    <property type="nucleotide sequence ID" value="NZ_BMWV01000015.1"/>
</dbReference>
<dbReference type="EMBL" id="BMWV01000015">
    <property type="protein sequence ID" value="GGY61648.1"/>
    <property type="molecule type" value="Genomic_DNA"/>
</dbReference>
<dbReference type="SUPFAM" id="SSF53850">
    <property type="entry name" value="Periplasmic binding protein-like II"/>
    <property type="match status" value="1"/>
</dbReference>
<dbReference type="Pfam" id="PF03466">
    <property type="entry name" value="LysR_substrate"/>
    <property type="match status" value="1"/>
</dbReference>
<reference evidence="7 8" key="2">
    <citation type="submission" date="2019-02" db="EMBL/GenBank/DDBJ databases">
        <title>Draft Genome Sequences of Six Type Strains of the Genus Massilia.</title>
        <authorList>
            <person name="Miess H."/>
            <person name="Frediansyhah A."/>
            <person name="Gross H."/>
        </authorList>
    </citation>
    <scope>NUCLEOTIDE SEQUENCE [LARGE SCALE GENOMIC DNA]</scope>
    <source>
        <strain evidence="7 8">DSM 17472</strain>
    </source>
</reference>